<keyword evidence="2" id="KW-1185">Reference proteome</keyword>
<evidence type="ECO:0000313" key="1">
    <source>
        <dbReference type="EMBL" id="AVM52280.1"/>
    </source>
</evidence>
<dbReference type="Proteomes" id="UP000238304">
    <property type="component" value="Chromosome"/>
</dbReference>
<dbReference type="EMBL" id="CP027231">
    <property type="protein sequence ID" value="AVM52280.1"/>
    <property type="molecule type" value="Genomic_DNA"/>
</dbReference>
<sequence length="64" mass="7597">MASTCIIIYVVLSFFQESKDRIKILKNKKGKHKLYTKYVNEKPLESINPVIFRTAVQRTIFYKD</sequence>
<organism evidence="1 2">
    <name type="scientific">Bacteroides zoogleoformans</name>
    <dbReference type="NCBI Taxonomy" id="28119"/>
    <lineage>
        <taxon>Bacteria</taxon>
        <taxon>Pseudomonadati</taxon>
        <taxon>Bacteroidota</taxon>
        <taxon>Bacteroidia</taxon>
        <taxon>Bacteroidales</taxon>
        <taxon>Bacteroidaceae</taxon>
        <taxon>Bacteroides</taxon>
    </lineage>
</organism>
<name>A0ABN5IJC0_9BACE</name>
<protein>
    <submittedName>
        <fullName evidence="1">Uncharacterized protein</fullName>
    </submittedName>
</protein>
<proteinExistence type="predicted"/>
<accession>A0ABN5IJC0</accession>
<gene>
    <name evidence="1" type="ORF">C4H11_04365</name>
</gene>
<reference evidence="1 2" key="1">
    <citation type="submission" date="2018-02" db="EMBL/GenBank/DDBJ databases">
        <authorList>
            <person name="Holder M.E."/>
            <person name="Ajami N.J."/>
            <person name="Petrosino J.F."/>
        </authorList>
    </citation>
    <scope>NUCLEOTIDE SEQUENCE [LARGE SCALE GENOMIC DNA]</scope>
    <source>
        <strain evidence="1 2">ATCC 33285</strain>
    </source>
</reference>
<evidence type="ECO:0000313" key="2">
    <source>
        <dbReference type="Proteomes" id="UP000238304"/>
    </source>
</evidence>